<feature type="region of interest" description="Disordered" evidence="1">
    <location>
        <begin position="191"/>
        <end position="233"/>
    </location>
</feature>
<dbReference type="OrthoDB" id="4497263at2759"/>
<protein>
    <submittedName>
        <fullName evidence="3">Uncharacterized protein</fullName>
    </submittedName>
</protein>
<feature type="compositionally biased region" description="Basic and acidic residues" evidence="1">
    <location>
        <begin position="306"/>
        <end position="319"/>
    </location>
</feature>
<sequence>MTTSRLPELNNGIVTNWIPLTTQAALSPYPTSCNSAFRLETISGSITNIVAYDPWYGQAIDTRYQGCLAPEQTQWWAQQLMPTTVFDLGPFACPTPYTTATTSVVDSGTTMVACCPSDYKYQNQILAPLSGRQCLSALSSGQVITAKTGTIGPNNWTDTTATITATDVGVWGNQLNGYVFADAVVTASGGPSQTSSNAGASTPALTGTPSQLTAGSAARHSASASSSASSSVLDTTGGKVGIYVGVPLGAVILCCFIGIILLYRRRASRLDRQFTELEGRDISSPIIPRGPPPRPPPPPTELWSPYEKEGGRHEHEMEAWERPVEMWAGGIKN</sequence>
<dbReference type="AlphaFoldDB" id="A0A8T9BDA8"/>
<comment type="caution">
    <text evidence="3">The sequence shown here is derived from an EMBL/GenBank/DDBJ whole genome shotgun (WGS) entry which is preliminary data.</text>
</comment>
<organism evidence="3 4">
    <name type="scientific">Lachnellula arida</name>
    <dbReference type="NCBI Taxonomy" id="1316785"/>
    <lineage>
        <taxon>Eukaryota</taxon>
        <taxon>Fungi</taxon>
        <taxon>Dikarya</taxon>
        <taxon>Ascomycota</taxon>
        <taxon>Pezizomycotina</taxon>
        <taxon>Leotiomycetes</taxon>
        <taxon>Helotiales</taxon>
        <taxon>Lachnaceae</taxon>
        <taxon>Lachnellula</taxon>
    </lineage>
</organism>
<evidence type="ECO:0000313" key="3">
    <source>
        <dbReference type="EMBL" id="TVY17685.1"/>
    </source>
</evidence>
<dbReference type="Proteomes" id="UP000469559">
    <property type="component" value="Unassembled WGS sequence"/>
</dbReference>
<name>A0A8T9BDA8_9HELO</name>
<gene>
    <name evidence="3" type="ORF">LARI1_G004624</name>
</gene>
<accession>A0A8T9BDA8</accession>
<feature type="compositionally biased region" description="Polar residues" evidence="1">
    <location>
        <begin position="191"/>
        <end position="213"/>
    </location>
</feature>
<dbReference type="EMBL" id="QGMF01000231">
    <property type="protein sequence ID" value="TVY17685.1"/>
    <property type="molecule type" value="Genomic_DNA"/>
</dbReference>
<keyword evidence="2" id="KW-0472">Membrane</keyword>
<evidence type="ECO:0000313" key="4">
    <source>
        <dbReference type="Proteomes" id="UP000469559"/>
    </source>
</evidence>
<keyword evidence="2" id="KW-0812">Transmembrane</keyword>
<reference evidence="3 4" key="1">
    <citation type="submission" date="2018-05" db="EMBL/GenBank/DDBJ databases">
        <title>Whole genome sequencing for identification of molecular markers to develop diagnostic detection tools for the regulated plant pathogen Lachnellula willkommii.</title>
        <authorList>
            <person name="Giroux E."/>
            <person name="Bilodeau G."/>
        </authorList>
    </citation>
    <scope>NUCLEOTIDE SEQUENCE [LARGE SCALE GENOMIC DNA]</scope>
    <source>
        <strain evidence="3 4">CBS 203.66</strain>
    </source>
</reference>
<evidence type="ECO:0000256" key="1">
    <source>
        <dbReference type="SAM" id="MobiDB-lite"/>
    </source>
</evidence>
<proteinExistence type="predicted"/>
<feature type="region of interest" description="Disordered" evidence="1">
    <location>
        <begin position="281"/>
        <end position="319"/>
    </location>
</feature>
<evidence type="ECO:0000256" key="2">
    <source>
        <dbReference type="SAM" id="Phobius"/>
    </source>
</evidence>
<keyword evidence="4" id="KW-1185">Reference proteome</keyword>
<keyword evidence="2" id="KW-1133">Transmembrane helix</keyword>
<feature type="transmembrane region" description="Helical" evidence="2">
    <location>
        <begin position="240"/>
        <end position="263"/>
    </location>
</feature>
<feature type="compositionally biased region" description="Low complexity" evidence="1">
    <location>
        <begin position="214"/>
        <end position="231"/>
    </location>
</feature>
<feature type="compositionally biased region" description="Pro residues" evidence="1">
    <location>
        <begin position="288"/>
        <end position="300"/>
    </location>
</feature>